<protein>
    <submittedName>
        <fullName evidence="1">Uncharacterized protein</fullName>
    </submittedName>
</protein>
<dbReference type="RefSeq" id="WP_254417922.1">
    <property type="nucleotide sequence ID" value="NZ_BAAAJB010000035.1"/>
</dbReference>
<organism evidence="1 2">
    <name type="scientific">Nocardiopsis exhalans</name>
    <dbReference type="NCBI Taxonomy" id="163604"/>
    <lineage>
        <taxon>Bacteria</taxon>
        <taxon>Bacillati</taxon>
        <taxon>Actinomycetota</taxon>
        <taxon>Actinomycetes</taxon>
        <taxon>Streptosporangiales</taxon>
        <taxon>Nocardiopsidaceae</taxon>
        <taxon>Nocardiopsis</taxon>
    </lineage>
</organism>
<proteinExistence type="predicted"/>
<accession>A0ABY5D5S6</accession>
<reference evidence="1" key="1">
    <citation type="submission" date="2022-06" db="EMBL/GenBank/DDBJ databases">
        <authorList>
            <person name="Ping M."/>
        </authorList>
    </citation>
    <scope>NUCLEOTIDE SEQUENCE</scope>
    <source>
        <strain evidence="1">JCM11759T</strain>
    </source>
</reference>
<dbReference type="EMBL" id="CP099837">
    <property type="protein sequence ID" value="USY18537.1"/>
    <property type="molecule type" value="Genomic_DNA"/>
</dbReference>
<gene>
    <name evidence="1" type="ORF">NE857_25015</name>
</gene>
<dbReference type="Proteomes" id="UP001055940">
    <property type="component" value="Chromosome"/>
</dbReference>
<name>A0ABY5D5S6_9ACTN</name>
<evidence type="ECO:0000313" key="1">
    <source>
        <dbReference type="EMBL" id="USY18537.1"/>
    </source>
</evidence>
<keyword evidence="2" id="KW-1185">Reference proteome</keyword>
<evidence type="ECO:0000313" key="2">
    <source>
        <dbReference type="Proteomes" id="UP001055940"/>
    </source>
</evidence>
<sequence length="53" mass="5925">MDTGHWPMFSQPNELAGLLVDTAENAEAVRILEDIKQGREQVFSHDEVWGAQG</sequence>